<evidence type="ECO:0000256" key="10">
    <source>
        <dbReference type="ARBA" id="ARBA00022840"/>
    </source>
</evidence>
<evidence type="ECO:0000256" key="9">
    <source>
        <dbReference type="ARBA" id="ARBA00022777"/>
    </source>
</evidence>
<dbReference type="RefSeq" id="WP_068566420.1">
    <property type="nucleotide sequence ID" value="NZ_AP025457.1"/>
</dbReference>
<dbReference type="SUPFAM" id="SSF54211">
    <property type="entry name" value="Ribosomal protein S5 domain 2-like"/>
    <property type="match status" value="1"/>
</dbReference>
<dbReference type="InterPro" id="IPR000870">
    <property type="entry name" value="Homoserine_kinase"/>
</dbReference>
<feature type="binding site" evidence="13">
    <location>
        <begin position="105"/>
        <end position="115"/>
    </location>
    <ligand>
        <name>ATP</name>
        <dbReference type="ChEBI" id="CHEBI:30616"/>
    </ligand>
</feature>
<proteinExistence type="inferred from homology"/>
<dbReference type="AlphaFoldDB" id="A0A1H1D4Q2"/>
<comment type="subcellular location">
    <subcellularLocation>
        <location evidence="13">Cytoplasm</location>
    </subcellularLocation>
</comment>
<comment type="pathway">
    <text evidence="1 13">Amino-acid biosynthesis; L-threonine biosynthesis; L-threonine from L-aspartate: step 4/5.</text>
</comment>
<evidence type="ECO:0000256" key="1">
    <source>
        <dbReference type="ARBA" id="ARBA00005015"/>
    </source>
</evidence>
<sequence>MSPASNAPLVLPVGLTATVTVPASSANLGPGFDTLGLALGLYDDVTVETVDPAVDGDLTVAITGEGADEVPTDDRHLVVVALRRTLAHLGVSAPGLRLTCVNRIPHSRGLGSSAAAAVAGIAAAAALAADADAPRGLTTDEMVQLASEFEGHPDNASASVLGGAVVAWTVPAVPVPDVAGYRDHAAASAAPSAPVHYGARRVDVHPDIRAYAFVPAVQSSTSVTRGMLPRLVPHADAAFNASRAALMVLALTAHPDLLLDATEDRLHQRYRAASMKESFALVERLRAAGVAAAISGAGPTVLALTPQALPTRLSDAAVEAGFTVRELPIADGVVRG</sequence>
<dbReference type="InterPro" id="IPR036554">
    <property type="entry name" value="GHMP_kinase_C_sf"/>
</dbReference>
<dbReference type="PANTHER" id="PTHR20861:SF1">
    <property type="entry name" value="HOMOSERINE KINASE"/>
    <property type="match status" value="1"/>
</dbReference>
<evidence type="ECO:0000256" key="4">
    <source>
        <dbReference type="ARBA" id="ARBA00017858"/>
    </source>
</evidence>
<dbReference type="Pfam" id="PF08544">
    <property type="entry name" value="GHMP_kinases_C"/>
    <property type="match status" value="1"/>
</dbReference>
<dbReference type="GO" id="GO:0005737">
    <property type="term" value="C:cytoplasm"/>
    <property type="evidence" value="ECO:0007669"/>
    <property type="project" value="UniProtKB-SubCell"/>
</dbReference>
<dbReference type="InterPro" id="IPR006204">
    <property type="entry name" value="GHMP_kinase_N_dom"/>
</dbReference>
<reference evidence="17" key="1">
    <citation type="submission" date="2016-10" db="EMBL/GenBank/DDBJ databases">
        <authorList>
            <person name="Varghese N."/>
            <person name="Submissions S."/>
        </authorList>
    </citation>
    <scope>NUCLEOTIDE SEQUENCE [LARGE SCALE GENOMIC DNA]</scope>
    <source>
        <strain evidence="17">DSM 44142</strain>
    </source>
</reference>
<dbReference type="PIRSF" id="PIRSF000676">
    <property type="entry name" value="Homoser_kin"/>
    <property type="match status" value="1"/>
</dbReference>
<comment type="function">
    <text evidence="12 13">Catalyzes the ATP-dependent phosphorylation of L-homoserine to L-homoserine phosphate.</text>
</comment>
<keyword evidence="5 13" id="KW-0028">Amino-acid biosynthesis</keyword>
<keyword evidence="9 13" id="KW-0418">Kinase</keyword>
<dbReference type="PRINTS" id="PR00958">
    <property type="entry name" value="HOMSERKINASE"/>
</dbReference>
<dbReference type="GO" id="GO:0004413">
    <property type="term" value="F:homoserine kinase activity"/>
    <property type="evidence" value="ECO:0007669"/>
    <property type="project" value="UniProtKB-UniRule"/>
</dbReference>
<dbReference type="Gene3D" id="3.30.70.890">
    <property type="entry name" value="GHMP kinase, C-terminal domain"/>
    <property type="match status" value="1"/>
</dbReference>
<dbReference type="OrthoDB" id="9769912at2"/>
<evidence type="ECO:0000313" key="16">
    <source>
        <dbReference type="EMBL" id="SDQ71158.1"/>
    </source>
</evidence>
<dbReference type="PROSITE" id="PS00627">
    <property type="entry name" value="GHMP_KINASES_ATP"/>
    <property type="match status" value="1"/>
</dbReference>
<keyword evidence="10 13" id="KW-0067">ATP-binding</keyword>
<keyword evidence="6 13" id="KW-0808">Transferase</keyword>
<feature type="domain" description="GHMP kinase C-terminal" evidence="15">
    <location>
        <begin position="263"/>
        <end position="316"/>
    </location>
</feature>
<dbReference type="EMBL" id="FNLF01000002">
    <property type="protein sequence ID" value="SDQ71158.1"/>
    <property type="molecule type" value="Genomic_DNA"/>
</dbReference>
<dbReference type="InterPro" id="IPR014721">
    <property type="entry name" value="Ribsml_uS5_D2-typ_fold_subgr"/>
</dbReference>
<keyword evidence="8 13" id="KW-0547">Nucleotide-binding</keyword>
<feature type="domain" description="GHMP kinase N-terminal" evidence="14">
    <location>
        <begin position="77"/>
        <end position="163"/>
    </location>
</feature>
<comment type="similarity">
    <text evidence="2 13">Belongs to the GHMP kinase family. Homoserine kinase subfamily.</text>
</comment>
<evidence type="ECO:0000256" key="6">
    <source>
        <dbReference type="ARBA" id="ARBA00022679"/>
    </source>
</evidence>
<evidence type="ECO:0000256" key="5">
    <source>
        <dbReference type="ARBA" id="ARBA00022605"/>
    </source>
</evidence>
<dbReference type="InterPro" id="IPR013750">
    <property type="entry name" value="GHMP_kinase_C_dom"/>
</dbReference>
<dbReference type="UniPathway" id="UPA00050">
    <property type="reaction ID" value="UER00064"/>
</dbReference>
<evidence type="ECO:0000256" key="11">
    <source>
        <dbReference type="ARBA" id="ARBA00049375"/>
    </source>
</evidence>
<dbReference type="GO" id="GO:0005524">
    <property type="term" value="F:ATP binding"/>
    <property type="evidence" value="ECO:0007669"/>
    <property type="project" value="UniProtKB-UniRule"/>
</dbReference>
<dbReference type="Gene3D" id="3.30.230.10">
    <property type="match status" value="1"/>
</dbReference>
<evidence type="ECO:0000313" key="17">
    <source>
        <dbReference type="Proteomes" id="UP000183053"/>
    </source>
</evidence>
<dbReference type="NCBIfam" id="TIGR00191">
    <property type="entry name" value="thrB"/>
    <property type="match status" value="1"/>
</dbReference>
<dbReference type="EC" id="2.7.1.39" evidence="3 13"/>
<dbReference type="InterPro" id="IPR020568">
    <property type="entry name" value="Ribosomal_Su5_D2-typ_SF"/>
</dbReference>
<evidence type="ECO:0000259" key="15">
    <source>
        <dbReference type="Pfam" id="PF08544"/>
    </source>
</evidence>
<protein>
    <recommendedName>
        <fullName evidence="4 13">Homoserine kinase</fullName>
        <shortName evidence="13">HK</shortName>
        <shortName evidence="13">HSK</shortName>
        <ecNumber evidence="3 13">2.7.1.39</ecNumber>
    </recommendedName>
</protein>
<keyword evidence="17" id="KW-1185">Reference proteome</keyword>
<dbReference type="Pfam" id="PF00288">
    <property type="entry name" value="GHMP_kinases_N"/>
    <property type="match status" value="1"/>
</dbReference>
<dbReference type="SUPFAM" id="SSF55060">
    <property type="entry name" value="GHMP Kinase, C-terminal domain"/>
    <property type="match status" value="1"/>
</dbReference>
<evidence type="ECO:0000256" key="13">
    <source>
        <dbReference type="HAMAP-Rule" id="MF_00384"/>
    </source>
</evidence>
<comment type="catalytic activity">
    <reaction evidence="11 13">
        <text>L-homoserine + ATP = O-phospho-L-homoserine + ADP + H(+)</text>
        <dbReference type="Rhea" id="RHEA:13985"/>
        <dbReference type="ChEBI" id="CHEBI:15378"/>
        <dbReference type="ChEBI" id="CHEBI:30616"/>
        <dbReference type="ChEBI" id="CHEBI:57476"/>
        <dbReference type="ChEBI" id="CHEBI:57590"/>
        <dbReference type="ChEBI" id="CHEBI:456216"/>
        <dbReference type="EC" id="2.7.1.39"/>
    </reaction>
</comment>
<keyword evidence="13" id="KW-0963">Cytoplasm</keyword>
<accession>A0A1H1D4Q2</accession>
<keyword evidence="7 13" id="KW-0791">Threonine biosynthesis</keyword>
<gene>
    <name evidence="13" type="primary">thrB</name>
    <name evidence="16" type="ORF">SAMN04489765_1530</name>
</gene>
<dbReference type="Proteomes" id="UP000183053">
    <property type="component" value="Unassembled WGS sequence"/>
</dbReference>
<evidence type="ECO:0000256" key="12">
    <source>
        <dbReference type="ARBA" id="ARBA00049954"/>
    </source>
</evidence>
<dbReference type="InterPro" id="IPR006203">
    <property type="entry name" value="GHMP_knse_ATP-bd_CS"/>
</dbReference>
<organism evidence="16 17">
    <name type="scientific">Tsukamurella pulmonis</name>
    <dbReference type="NCBI Taxonomy" id="47312"/>
    <lineage>
        <taxon>Bacteria</taxon>
        <taxon>Bacillati</taxon>
        <taxon>Actinomycetota</taxon>
        <taxon>Actinomycetes</taxon>
        <taxon>Mycobacteriales</taxon>
        <taxon>Tsukamurellaceae</taxon>
        <taxon>Tsukamurella</taxon>
    </lineage>
</organism>
<evidence type="ECO:0000256" key="8">
    <source>
        <dbReference type="ARBA" id="ARBA00022741"/>
    </source>
</evidence>
<dbReference type="GO" id="GO:0009088">
    <property type="term" value="P:threonine biosynthetic process"/>
    <property type="evidence" value="ECO:0007669"/>
    <property type="project" value="UniProtKB-UniRule"/>
</dbReference>
<evidence type="ECO:0000259" key="14">
    <source>
        <dbReference type="Pfam" id="PF00288"/>
    </source>
</evidence>
<dbReference type="STRING" id="47312.SAMN04489765_1530"/>
<evidence type="ECO:0000256" key="2">
    <source>
        <dbReference type="ARBA" id="ARBA00007370"/>
    </source>
</evidence>
<name>A0A1H1D4Q2_9ACTN</name>
<dbReference type="PANTHER" id="PTHR20861">
    <property type="entry name" value="HOMOSERINE/4-DIPHOSPHOCYTIDYL-2-C-METHYL-D-ERYTHRITOL KINASE"/>
    <property type="match status" value="1"/>
</dbReference>
<evidence type="ECO:0000256" key="7">
    <source>
        <dbReference type="ARBA" id="ARBA00022697"/>
    </source>
</evidence>
<evidence type="ECO:0000256" key="3">
    <source>
        <dbReference type="ARBA" id="ARBA00012078"/>
    </source>
</evidence>
<dbReference type="HAMAP" id="MF_00384">
    <property type="entry name" value="Homoser_kinase"/>
    <property type="match status" value="1"/>
</dbReference>